<keyword evidence="2" id="KW-1185">Reference proteome</keyword>
<dbReference type="Proteomes" id="UP001642464">
    <property type="component" value="Unassembled WGS sequence"/>
</dbReference>
<proteinExistence type="predicted"/>
<evidence type="ECO:0000313" key="2">
    <source>
        <dbReference type="Proteomes" id="UP001642464"/>
    </source>
</evidence>
<name>A0ABP0MDY7_9DINO</name>
<organism evidence="1 2">
    <name type="scientific">Durusdinium trenchii</name>
    <dbReference type="NCBI Taxonomy" id="1381693"/>
    <lineage>
        <taxon>Eukaryota</taxon>
        <taxon>Sar</taxon>
        <taxon>Alveolata</taxon>
        <taxon>Dinophyceae</taxon>
        <taxon>Suessiales</taxon>
        <taxon>Symbiodiniaceae</taxon>
        <taxon>Durusdinium</taxon>
    </lineage>
</organism>
<accession>A0ABP0MDY7</accession>
<sequence length="55" mass="6032">MGQSPLRVCFQRGHSGQNLLDVLVFAQGSAKLGSRIVAGDQPARDRYMIQNIAME</sequence>
<gene>
    <name evidence="1" type="ORF">SCF082_LOCUS27378</name>
</gene>
<protein>
    <submittedName>
        <fullName evidence="1">Uncharacterized protein</fullName>
    </submittedName>
</protein>
<evidence type="ECO:0000313" key="1">
    <source>
        <dbReference type="EMBL" id="CAK9049388.1"/>
    </source>
</evidence>
<reference evidence="1 2" key="1">
    <citation type="submission" date="2024-02" db="EMBL/GenBank/DDBJ databases">
        <authorList>
            <person name="Chen Y."/>
            <person name="Shah S."/>
            <person name="Dougan E. K."/>
            <person name="Thang M."/>
            <person name="Chan C."/>
        </authorList>
    </citation>
    <scope>NUCLEOTIDE SEQUENCE [LARGE SCALE GENOMIC DNA]</scope>
</reference>
<dbReference type="EMBL" id="CAXAMM010021114">
    <property type="protein sequence ID" value="CAK9049388.1"/>
    <property type="molecule type" value="Genomic_DNA"/>
</dbReference>
<comment type="caution">
    <text evidence="1">The sequence shown here is derived from an EMBL/GenBank/DDBJ whole genome shotgun (WGS) entry which is preliminary data.</text>
</comment>